<dbReference type="EMBL" id="AHZP02001875">
    <property type="protein sequence ID" value="KYK65772.1"/>
    <property type="molecule type" value="Genomic_DNA"/>
</dbReference>
<dbReference type="VEuPathDB" id="ToxoDB:TGPRC2_314850B"/>
<dbReference type="Proteomes" id="UP000075225">
    <property type="component" value="Unassembled WGS sequence"/>
</dbReference>
<feature type="non-terminal residue" evidence="1">
    <location>
        <position position="1"/>
    </location>
</feature>
<protein>
    <submittedName>
        <fullName evidence="1">Uncharacterized protein</fullName>
    </submittedName>
</protein>
<comment type="caution">
    <text evidence="1">The sequence shown here is derived from an EMBL/GenBank/DDBJ whole genome shotgun (WGS) entry which is preliminary data.</text>
</comment>
<sequence length="54" mass="6286">LDMRSSSNPLWRLRNSWVDVESINGFREATMNAYTLGIPELYRRQGRVSKQQSA</sequence>
<gene>
    <name evidence="1" type="ORF">TGPRC2_314850B</name>
</gene>
<dbReference type="AlphaFoldDB" id="A0A151H8W4"/>
<evidence type="ECO:0000313" key="1">
    <source>
        <dbReference type="EMBL" id="KYK65772.1"/>
    </source>
</evidence>
<proteinExistence type="predicted"/>
<organism evidence="1 2">
    <name type="scientific">Toxoplasma gondii TgCatPRC2</name>
    <dbReference type="NCBI Taxonomy" id="1130821"/>
    <lineage>
        <taxon>Eukaryota</taxon>
        <taxon>Sar</taxon>
        <taxon>Alveolata</taxon>
        <taxon>Apicomplexa</taxon>
        <taxon>Conoidasida</taxon>
        <taxon>Coccidia</taxon>
        <taxon>Eucoccidiorida</taxon>
        <taxon>Eimeriorina</taxon>
        <taxon>Sarcocystidae</taxon>
        <taxon>Toxoplasma</taxon>
    </lineage>
</organism>
<accession>A0A151H8W4</accession>
<name>A0A151H8W4_TOXGO</name>
<reference evidence="2" key="1">
    <citation type="submission" date="2016-03" db="EMBL/GenBank/DDBJ databases">
        <authorList>
            <person name="Sibley D."/>
            <person name="Venepally P."/>
            <person name="Karamycheva S."/>
            <person name="Hadjithomas M."/>
            <person name="Khan A."/>
            <person name="Brunk B."/>
            <person name="Roos D."/>
            <person name="Caler E."/>
            <person name="Lorenzi H."/>
        </authorList>
    </citation>
    <scope>NUCLEOTIDE SEQUENCE [LARGE SCALE GENOMIC DNA]</scope>
    <source>
        <strain evidence="2">TgCatPRC2</strain>
    </source>
</reference>
<evidence type="ECO:0000313" key="2">
    <source>
        <dbReference type="Proteomes" id="UP000075225"/>
    </source>
</evidence>